<reference evidence="3" key="1">
    <citation type="journal article" date="2013" name="Nature">
        <title>Draft genome of the wheat A-genome progenitor Triticum urartu.</title>
        <authorList>
            <person name="Ling H.Q."/>
            <person name="Zhao S."/>
            <person name="Liu D."/>
            <person name="Wang J."/>
            <person name="Sun H."/>
            <person name="Zhang C."/>
            <person name="Fan H."/>
            <person name="Li D."/>
            <person name="Dong L."/>
            <person name="Tao Y."/>
            <person name="Gao C."/>
            <person name="Wu H."/>
            <person name="Li Y."/>
            <person name="Cui Y."/>
            <person name="Guo X."/>
            <person name="Zheng S."/>
            <person name="Wang B."/>
            <person name="Yu K."/>
            <person name="Liang Q."/>
            <person name="Yang W."/>
            <person name="Lou X."/>
            <person name="Chen J."/>
            <person name="Feng M."/>
            <person name="Jian J."/>
            <person name="Zhang X."/>
            <person name="Luo G."/>
            <person name="Jiang Y."/>
            <person name="Liu J."/>
            <person name="Wang Z."/>
            <person name="Sha Y."/>
            <person name="Zhang B."/>
            <person name="Wu H."/>
            <person name="Tang D."/>
            <person name="Shen Q."/>
            <person name="Xue P."/>
            <person name="Zou S."/>
            <person name="Wang X."/>
            <person name="Liu X."/>
            <person name="Wang F."/>
            <person name="Yang Y."/>
            <person name="An X."/>
            <person name="Dong Z."/>
            <person name="Zhang K."/>
            <person name="Zhang X."/>
            <person name="Luo M.C."/>
            <person name="Dvorak J."/>
            <person name="Tong Y."/>
            <person name="Wang J."/>
            <person name="Yang H."/>
            <person name="Li Z."/>
            <person name="Wang D."/>
            <person name="Zhang A."/>
            <person name="Wang J."/>
        </authorList>
    </citation>
    <scope>NUCLEOTIDE SEQUENCE</scope>
    <source>
        <strain evidence="3">cv. G1812</strain>
    </source>
</reference>
<dbReference type="Proteomes" id="UP000015106">
    <property type="component" value="Chromosome 7"/>
</dbReference>
<sequence>LTLSCDGDLAAGPPPPLLPPRSSGGCRIRGIPYPPIPLLSHLSLFTRLLVAPPMADDSGDVRRIPPSRSTARAPLAPRHPPIRLYPALKATKAHPDPPPMARVSGILSSPMAMPSSSRPMCREERLVDTLLLLEDEAAMEIPPPLLPSP</sequence>
<reference evidence="2" key="3">
    <citation type="submission" date="2022-06" db="UniProtKB">
        <authorList>
            <consortium name="EnsemblPlants"/>
        </authorList>
    </citation>
    <scope>IDENTIFICATION</scope>
</reference>
<dbReference type="AlphaFoldDB" id="A0A8R7V6N3"/>
<keyword evidence="3" id="KW-1185">Reference proteome</keyword>
<name>A0A8R7V6N3_TRIUA</name>
<feature type="compositionally biased region" description="Low complexity" evidence="1">
    <location>
        <begin position="108"/>
        <end position="119"/>
    </location>
</feature>
<evidence type="ECO:0000256" key="1">
    <source>
        <dbReference type="SAM" id="MobiDB-lite"/>
    </source>
</evidence>
<organism evidence="2 3">
    <name type="scientific">Triticum urartu</name>
    <name type="common">Red wild einkorn</name>
    <name type="synonym">Crithodium urartu</name>
    <dbReference type="NCBI Taxonomy" id="4572"/>
    <lineage>
        <taxon>Eukaryota</taxon>
        <taxon>Viridiplantae</taxon>
        <taxon>Streptophyta</taxon>
        <taxon>Embryophyta</taxon>
        <taxon>Tracheophyta</taxon>
        <taxon>Spermatophyta</taxon>
        <taxon>Magnoliopsida</taxon>
        <taxon>Liliopsida</taxon>
        <taxon>Poales</taxon>
        <taxon>Poaceae</taxon>
        <taxon>BOP clade</taxon>
        <taxon>Pooideae</taxon>
        <taxon>Triticodae</taxon>
        <taxon>Triticeae</taxon>
        <taxon>Triticinae</taxon>
        <taxon>Triticum</taxon>
    </lineage>
</organism>
<feature type="region of interest" description="Disordered" evidence="1">
    <location>
        <begin position="1"/>
        <end position="23"/>
    </location>
</feature>
<dbReference type="EnsemblPlants" id="TuG1812G0700003083.01.T01">
    <property type="protein sequence ID" value="TuG1812G0700003083.01.T01"/>
    <property type="gene ID" value="TuG1812G0700003083.01"/>
</dbReference>
<accession>A0A8R7V6N3</accession>
<evidence type="ECO:0000313" key="3">
    <source>
        <dbReference type="Proteomes" id="UP000015106"/>
    </source>
</evidence>
<proteinExistence type="predicted"/>
<protein>
    <submittedName>
        <fullName evidence="2">Uncharacterized protein</fullName>
    </submittedName>
</protein>
<reference evidence="2" key="2">
    <citation type="submission" date="2018-03" db="EMBL/GenBank/DDBJ databases">
        <title>The Triticum urartu genome reveals the dynamic nature of wheat genome evolution.</title>
        <authorList>
            <person name="Ling H."/>
            <person name="Ma B."/>
            <person name="Shi X."/>
            <person name="Liu H."/>
            <person name="Dong L."/>
            <person name="Sun H."/>
            <person name="Cao Y."/>
            <person name="Gao Q."/>
            <person name="Zheng S."/>
            <person name="Li Y."/>
            <person name="Yu Y."/>
            <person name="Du H."/>
            <person name="Qi M."/>
            <person name="Li Y."/>
            <person name="Yu H."/>
            <person name="Cui Y."/>
            <person name="Wang N."/>
            <person name="Chen C."/>
            <person name="Wu H."/>
            <person name="Zhao Y."/>
            <person name="Zhang J."/>
            <person name="Li Y."/>
            <person name="Zhou W."/>
            <person name="Zhang B."/>
            <person name="Hu W."/>
            <person name="Eijk M."/>
            <person name="Tang J."/>
            <person name="Witsenboer H."/>
            <person name="Zhao S."/>
            <person name="Li Z."/>
            <person name="Zhang A."/>
            <person name="Wang D."/>
            <person name="Liang C."/>
        </authorList>
    </citation>
    <scope>NUCLEOTIDE SEQUENCE [LARGE SCALE GENOMIC DNA]</scope>
    <source>
        <strain evidence="2">cv. G1812</strain>
    </source>
</reference>
<feature type="compositionally biased region" description="Low complexity" evidence="1">
    <location>
        <begin position="1"/>
        <end position="11"/>
    </location>
</feature>
<feature type="region of interest" description="Disordered" evidence="1">
    <location>
        <begin position="55"/>
        <end position="120"/>
    </location>
</feature>
<evidence type="ECO:0000313" key="2">
    <source>
        <dbReference type="EnsemblPlants" id="TuG1812G0700003083.01.T01"/>
    </source>
</evidence>
<dbReference type="Gramene" id="TuG1812G0700003083.01.T01">
    <property type="protein sequence ID" value="TuG1812G0700003083.01.T01"/>
    <property type="gene ID" value="TuG1812G0700003083.01"/>
</dbReference>